<evidence type="ECO:0008006" key="11">
    <source>
        <dbReference type="Google" id="ProtNLM"/>
    </source>
</evidence>
<evidence type="ECO:0000256" key="2">
    <source>
        <dbReference type="ARBA" id="ARBA00022679"/>
    </source>
</evidence>
<dbReference type="SMART" id="SM00317">
    <property type="entry name" value="SET"/>
    <property type="match status" value="1"/>
</dbReference>
<dbReference type="PANTHER" id="PTHR45747">
    <property type="entry name" value="HISTONE-LYSINE N-METHYLTRANSFERASE E(Z)"/>
    <property type="match status" value="1"/>
</dbReference>
<evidence type="ECO:0000256" key="4">
    <source>
        <dbReference type="ARBA" id="ARBA00023015"/>
    </source>
</evidence>
<dbReference type="GO" id="GO:0003682">
    <property type="term" value="F:chromatin binding"/>
    <property type="evidence" value="ECO:0007669"/>
    <property type="project" value="TreeGrafter"/>
</dbReference>
<dbReference type="AlphaFoldDB" id="A0AAD4BTP8"/>
<keyword evidence="1" id="KW-0489">Methyltransferase</keyword>
<comment type="caution">
    <text evidence="9">The sequence shown here is derived from an EMBL/GenBank/DDBJ whole genome shotgun (WGS) entry which is preliminary data.</text>
</comment>
<evidence type="ECO:0000259" key="8">
    <source>
        <dbReference type="PROSITE" id="PS51633"/>
    </source>
</evidence>
<dbReference type="Gene3D" id="2.170.270.10">
    <property type="entry name" value="SET domain"/>
    <property type="match status" value="1"/>
</dbReference>
<keyword evidence="5" id="KW-0804">Transcription</keyword>
<protein>
    <recommendedName>
        <fullName evidence="11">SET domain-containing protein</fullName>
    </recommendedName>
</protein>
<dbReference type="InterPro" id="IPR046341">
    <property type="entry name" value="SET_dom_sf"/>
</dbReference>
<dbReference type="InterPro" id="IPR045318">
    <property type="entry name" value="EZH1/2-like"/>
</dbReference>
<evidence type="ECO:0000313" key="10">
    <source>
        <dbReference type="Proteomes" id="UP001194468"/>
    </source>
</evidence>
<feature type="region of interest" description="Disordered" evidence="6">
    <location>
        <begin position="16"/>
        <end position="42"/>
    </location>
</feature>
<dbReference type="GO" id="GO:0031507">
    <property type="term" value="P:heterochromatin formation"/>
    <property type="evidence" value="ECO:0007669"/>
    <property type="project" value="TreeGrafter"/>
</dbReference>
<dbReference type="GO" id="GO:0046976">
    <property type="term" value="F:histone H3K27 methyltransferase activity"/>
    <property type="evidence" value="ECO:0007669"/>
    <property type="project" value="TreeGrafter"/>
</dbReference>
<evidence type="ECO:0000256" key="5">
    <source>
        <dbReference type="ARBA" id="ARBA00023163"/>
    </source>
</evidence>
<dbReference type="InterPro" id="IPR026489">
    <property type="entry name" value="CXC_dom"/>
</dbReference>
<reference evidence="9" key="1">
    <citation type="submission" date="2019-10" db="EMBL/GenBank/DDBJ databases">
        <authorList>
            <consortium name="DOE Joint Genome Institute"/>
            <person name="Kuo A."/>
            <person name="Miyauchi S."/>
            <person name="Kiss E."/>
            <person name="Drula E."/>
            <person name="Kohler A."/>
            <person name="Sanchez-Garcia M."/>
            <person name="Andreopoulos B."/>
            <person name="Barry K.W."/>
            <person name="Bonito G."/>
            <person name="Buee M."/>
            <person name="Carver A."/>
            <person name="Chen C."/>
            <person name="Cichocki N."/>
            <person name="Clum A."/>
            <person name="Culley D."/>
            <person name="Crous P.W."/>
            <person name="Fauchery L."/>
            <person name="Girlanda M."/>
            <person name="Hayes R."/>
            <person name="Keri Z."/>
            <person name="LaButti K."/>
            <person name="Lipzen A."/>
            <person name="Lombard V."/>
            <person name="Magnuson J."/>
            <person name="Maillard F."/>
            <person name="Morin E."/>
            <person name="Murat C."/>
            <person name="Nolan M."/>
            <person name="Ohm R."/>
            <person name="Pangilinan J."/>
            <person name="Pereira M."/>
            <person name="Perotto S."/>
            <person name="Peter M."/>
            <person name="Riley R."/>
            <person name="Sitrit Y."/>
            <person name="Stielow B."/>
            <person name="Szollosi G."/>
            <person name="Zifcakova L."/>
            <person name="Stursova M."/>
            <person name="Spatafora J.W."/>
            <person name="Tedersoo L."/>
            <person name="Vaario L.-M."/>
            <person name="Yamada A."/>
            <person name="Yan M."/>
            <person name="Wang P."/>
            <person name="Xu J."/>
            <person name="Bruns T."/>
            <person name="Baldrian P."/>
            <person name="Vilgalys R."/>
            <person name="Henrissat B."/>
            <person name="Grigoriev I.V."/>
            <person name="Hibbett D."/>
            <person name="Nagy L.G."/>
            <person name="Martin F.M."/>
        </authorList>
    </citation>
    <scope>NUCLEOTIDE SEQUENCE</scope>
    <source>
        <strain evidence="9">BED1</strain>
    </source>
</reference>
<dbReference type="GO" id="GO:0035098">
    <property type="term" value="C:ESC/E(Z) complex"/>
    <property type="evidence" value="ECO:0007669"/>
    <property type="project" value="TreeGrafter"/>
</dbReference>
<name>A0AAD4BTP8_BOLED</name>
<dbReference type="SUPFAM" id="SSF82199">
    <property type="entry name" value="SET domain"/>
    <property type="match status" value="1"/>
</dbReference>
<evidence type="ECO:0000256" key="3">
    <source>
        <dbReference type="ARBA" id="ARBA00022691"/>
    </source>
</evidence>
<dbReference type="InterPro" id="IPR001214">
    <property type="entry name" value="SET_dom"/>
</dbReference>
<dbReference type="PROSITE" id="PS51633">
    <property type="entry name" value="CXC"/>
    <property type="match status" value="1"/>
</dbReference>
<organism evidence="9 10">
    <name type="scientific">Boletus edulis BED1</name>
    <dbReference type="NCBI Taxonomy" id="1328754"/>
    <lineage>
        <taxon>Eukaryota</taxon>
        <taxon>Fungi</taxon>
        <taxon>Dikarya</taxon>
        <taxon>Basidiomycota</taxon>
        <taxon>Agaricomycotina</taxon>
        <taxon>Agaricomycetes</taxon>
        <taxon>Agaricomycetidae</taxon>
        <taxon>Boletales</taxon>
        <taxon>Boletineae</taxon>
        <taxon>Boletaceae</taxon>
        <taxon>Boletoideae</taxon>
        <taxon>Boletus</taxon>
    </lineage>
</organism>
<evidence type="ECO:0000256" key="6">
    <source>
        <dbReference type="SAM" id="MobiDB-lite"/>
    </source>
</evidence>
<feature type="domain" description="SET" evidence="7">
    <location>
        <begin position="516"/>
        <end position="660"/>
    </location>
</feature>
<reference evidence="9" key="2">
    <citation type="journal article" date="2020" name="Nat. Commun.">
        <title>Large-scale genome sequencing of mycorrhizal fungi provides insights into the early evolution of symbiotic traits.</title>
        <authorList>
            <person name="Miyauchi S."/>
            <person name="Kiss E."/>
            <person name="Kuo A."/>
            <person name="Drula E."/>
            <person name="Kohler A."/>
            <person name="Sanchez-Garcia M."/>
            <person name="Morin E."/>
            <person name="Andreopoulos B."/>
            <person name="Barry K.W."/>
            <person name="Bonito G."/>
            <person name="Buee M."/>
            <person name="Carver A."/>
            <person name="Chen C."/>
            <person name="Cichocki N."/>
            <person name="Clum A."/>
            <person name="Culley D."/>
            <person name="Crous P.W."/>
            <person name="Fauchery L."/>
            <person name="Girlanda M."/>
            <person name="Hayes R.D."/>
            <person name="Keri Z."/>
            <person name="LaButti K."/>
            <person name="Lipzen A."/>
            <person name="Lombard V."/>
            <person name="Magnuson J."/>
            <person name="Maillard F."/>
            <person name="Murat C."/>
            <person name="Nolan M."/>
            <person name="Ohm R.A."/>
            <person name="Pangilinan J."/>
            <person name="Pereira M.F."/>
            <person name="Perotto S."/>
            <person name="Peter M."/>
            <person name="Pfister S."/>
            <person name="Riley R."/>
            <person name="Sitrit Y."/>
            <person name="Stielow J.B."/>
            <person name="Szollosi G."/>
            <person name="Zifcakova L."/>
            <person name="Stursova M."/>
            <person name="Spatafora J.W."/>
            <person name="Tedersoo L."/>
            <person name="Vaario L.M."/>
            <person name="Yamada A."/>
            <person name="Yan M."/>
            <person name="Wang P."/>
            <person name="Xu J."/>
            <person name="Bruns T."/>
            <person name="Baldrian P."/>
            <person name="Vilgalys R."/>
            <person name="Dunand C."/>
            <person name="Henrissat B."/>
            <person name="Grigoriev I.V."/>
            <person name="Hibbett D."/>
            <person name="Nagy L.G."/>
            <person name="Martin F.M."/>
        </authorList>
    </citation>
    <scope>NUCLEOTIDE SEQUENCE</scope>
    <source>
        <strain evidence="9">BED1</strain>
    </source>
</reference>
<gene>
    <name evidence="9" type="ORF">L210DRAFT_2179161</name>
</gene>
<dbReference type="EMBL" id="WHUW01000013">
    <property type="protein sequence ID" value="KAF8439795.1"/>
    <property type="molecule type" value="Genomic_DNA"/>
</dbReference>
<dbReference type="Pfam" id="PF00856">
    <property type="entry name" value="SET"/>
    <property type="match status" value="1"/>
</dbReference>
<feature type="domain" description="CXC" evidence="8">
    <location>
        <begin position="429"/>
        <end position="541"/>
    </location>
</feature>
<evidence type="ECO:0000313" key="9">
    <source>
        <dbReference type="EMBL" id="KAF8439795.1"/>
    </source>
</evidence>
<keyword evidence="4" id="KW-0805">Transcription regulation</keyword>
<feature type="compositionally biased region" description="Polar residues" evidence="6">
    <location>
        <begin position="16"/>
        <end position="28"/>
    </location>
</feature>
<keyword evidence="3" id="KW-0949">S-adenosyl-L-methionine</keyword>
<dbReference type="PROSITE" id="PS50280">
    <property type="entry name" value="SET"/>
    <property type="match status" value="1"/>
</dbReference>
<evidence type="ECO:0000259" key="7">
    <source>
        <dbReference type="PROSITE" id="PS50280"/>
    </source>
</evidence>
<keyword evidence="2" id="KW-0808">Transferase</keyword>
<accession>A0AAD4BTP8</accession>
<dbReference type="PANTHER" id="PTHR45747:SF4">
    <property type="entry name" value="HISTONE-LYSINE N-METHYLTRANSFERASE E(Z)"/>
    <property type="match status" value="1"/>
</dbReference>
<dbReference type="GO" id="GO:0032259">
    <property type="term" value="P:methylation"/>
    <property type="evidence" value="ECO:0007669"/>
    <property type="project" value="UniProtKB-KW"/>
</dbReference>
<proteinExistence type="predicted"/>
<dbReference type="Proteomes" id="UP001194468">
    <property type="component" value="Unassembled WGS sequence"/>
</dbReference>
<keyword evidence="10" id="KW-1185">Reference proteome</keyword>
<sequence length="673" mass="76118">MDIDTFVYIDCTEPDSPTSTTLTATPFSPVSDDPSTRFSKRQNRGRDVYKEVWDEFYDWEPGYCAEILGTVTQSILASKRQVARVAKTTVARLLDDTAMQAPSVPLAQSGTDTVIMSVTHFQHPRSGHRHVHTKRMDVPIPVITTDALSPHPKYESCPPASRSVLMDDDREHILFFMPYADDERFPAQAYQDKFETLDWEIPLDPDVEMIQIETVRRLYTTDQFDIHDIDGMGMFNLKEIRVSHNTGLQWELSQRDVLHWPGSGFQVGMEKQEKQLPNHTPDAYDLRQRLTSNLKVFCPSINCLHSACETHGKMHANGYVPSRKPRMTGKGMILSEGDPCGRDCFRHIQDFDIFMETLPPSPGKFHHRGSLDTLETILGIAPDMFPCKLADICLKPCKEVFVQRLQLFPDHTILPIDDDPLTDIEVGGSSHVQPKKTKKQKFVDKSHTSCELLPACAHPGPCTSKNCECYAKKQHCSLMCKCGVKCNRQWQGCRCTNGRCLPATCECAKQMRECIPGICVKCYARPCDNTRMQHLALQPVEIKCGLAGLGAFACQTMNPNTFLGTYVGHILSNAVADQTMFLAKYTAYNYLFEVSPEEENIHLPIFDAAYIGNATRFLNHGNNGKNNVEAKSMLVIGEHQIGFFTKRKVKAGEELFLDYGDIYWKDMEWQCQT</sequence>
<evidence type="ECO:0000256" key="1">
    <source>
        <dbReference type="ARBA" id="ARBA00022603"/>
    </source>
</evidence>